<dbReference type="Proteomes" id="UP001264335">
    <property type="component" value="Unassembled WGS sequence"/>
</dbReference>
<evidence type="ECO:0000256" key="1">
    <source>
        <dbReference type="ARBA" id="ARBA00004651"/>
    </source>
</evidence>
<dbReference type="Pfam" id="PF03613">
    <property type="entry name" value="EIID-AGA"/>
    <property type="match status" value="1"/>
</dbReference>
<keyword evidence="7 9" id="KW-1133">Transmembrane helix</keyword>
<dbReference type="GO" id="GO:0005886">
    <property type="term" value="C:plasma membrane"/>
    <property type="evidence" value="ECO:0007669"/>
    <property type="project" value="UniProtKB-SubCell"/>
</dbReference>
<evidence type="ECO:0000256" key="5">
    <source>
        <dbReference type="ARBA" id="ARBA00022683"/>
    </source>
</evidence>
<dbReference type="GO" id="GO:0009401">
    <property type="term" value="P:phosphoenolpyruvate-dependent sugar phosphotransferase system"/>
    <property type="evidence" value="ECO:0007669"/>
    <property type="project" value="UniProtKB-KW"/>
</dbReference>
<keyword evidence="4" id="KW-0762">Sugar transport</keyword>
<keyword evidence="5" id="KW-0598">Phosphotransferase system</keyword>
<dbReference type="Proteomes" id="UP000288388">
    <property type="component" value="Unassembled WGS sequence"/>
</dbReference>
<comment type="caution">
    <text evidence="10">The sequence shown here is derived from an EMBL/GenBank/DDBJ whole genome shotgun (WGS) entry which is preliminary data.</text>
</comment>
<dbReference type="EMBL" id="JARPWY010000001">
    <property type="protein sequence ID" value="MDT2512678.1"/>
    <property type="molecule type" value="Genomic_DNA"/>
</dbReference>
<organism evidence="10 14">
    <name type="scientific">Enterococcus avium</name>
    <name type="common">Streptococcus avium</name>
    <dbReference type="NCBI Taxonomy" id="33945"/>
    <lineage>
        <taxon>Bacteria</taxon>
        <taxon>Bacillati</taxon>
        <taxon>Bacillota</taxon>
        <taxon>Bacilli</taxon>
        <taxon>Lactobacillales</taxon>
        <taxon>Enterococcaceae</taxon>
        <taxon>Enterococcus</taxon>
    </lineage>
</organism>
<evidence type="ECO:0000313" key="13">
    <source>
        <dbReference type="Proteomes" id="UP000288388"/>
    </source>
</evidence>
<feature type="transmembrane region" description="Helical" evidence="9">
    <location>
        <begin position="110"/>
        <end position="131"/>
    </location>
</feature>
<evidence type="ECO:0000256" key="8">
    <source>
        <dbReference type="ARBA" id="ARBA00023136"/>
    </source>
</evidence>
<evidence type="ECO:0000256" key="3">
    <source>
        <dbReference type="ARBA" id="ARBA00022475"/>
    </source>
</evidence>
<evidence type="ECO:0000313" key="12">
    <source>
        <dbReference type="EMBL" id="RVU94351.1"/>
    </source>
</evidence>
<sequence>MEQKKSYQLLDKKTLNKSYIRWMMYNLVATSFEFLEAFGFALSMEPIAKKIYKDNPEAQKAMLKRHSVFYNTEPQIGSLINGVVVGLEEQRALGKEEIDDDFVNGLKVGLMGPLAGIGDSMIPGMLIPILLSIGMGLSEKGSILGPIFYIVAYNTIIMLGSRFLFFKGYELGAESVDTFVGEKAQQITQAFSVLGMIVIGGVAASYVNLKLPIVLKFSSAKIDIQQILDGIFPNLLPLVLVLVSWYLMAKKGVSALKLIGIYFIAAFGGVGIAYLIQMMF</sequence>
<dbReference type="EMBL" id="RYZS01000001">
    <property type="protein sequence ID" value="RVU94351.1"/>
    <property type="molecule type" value="Genomic_DNA"/>
</dbReference>
<feature type="transmembrane region" description="Helical" evidence="9">
    <location>
        <begin position="20"/>
        <end position="42"/>
    </location>
</feature>
<dbReference type="AlphaFoldDB" id="A0A2N8Q1M2"/>
<keyword evidence="8 9" id="KW-0472">Membrane</keyword>
<evidence type="ECO:0000313" key="10">
    <source>
        <dbReference type="EMBL" id="MDT2402287.1"/>
    </source>
</evidence>
<dbReference type="Proteomes" id="UP001260773">
    <property type="component" value="Unassembled WGS sequence"/>
</dbReference>
<name>A0A2N8Q1M2_ENTAV</name>
<evidence type="ECO:0000313" key="15">
    <source>
        <dbReference type="Proteomes" id="UP001264335"/>
    </source>
</evidence>
<comment type="subcellular location">
    <subcellularLocation>
        <location evidence="1">Cell membrane</location>
        <topology evidence="1">Multi-pass membrane protein</topology>
    </subcellularLocation>
</comment>
<evidence type="ECO:0000256" key="7">
    <source>
        <dbReference type="ARBA" id="ARBA00022989"/>
    </source>
</evidence>
<keyword evidence="6 9" id="KW-0812">Transmembrane</keyword>
<evidence type="ECO:0000256" key="4">
    <source>
        <dbReference type="ARBA" id="ARBA00022597"/>
    </source>
</evidence>
<dbReference type="EMBL" id="JARPWH010000020">
    <property type="protein sequence ID" value="MDT2402287.1"/>
    <property type="molecule type" value="Genomic_DNA"/>
</dbReference>
<dbReference type="PROSITE" id="PS51108">
    <property type="entry name" value="PTS_EIID"/>
    <property type="match status" value="1"/>
</dbReference>
<reference evidence="10 15" key="2">
    <citation type="submission" date="2023-03" db="EMBL/GenBank/DDBJ databases">
        <authorList>
            <person name="Shen W."/>
            <person name="Cai J."/>
        </authorList>
    </citation>
    <scope>NUCLEOTIDE SEQUENCE</scope>
    <source>
        <strain evidence="10">P33-2</strain>
        <strain evidence="11 15">Y2</strain>
    </source>
</reference>
<dbReference type="RefSeq" id="WP_016180973.1">
    <property type="nucleotide sequence ID" value="NZ_CAAKOC010000260.1"/>
</dbReference>
<feature type="transmembrane region" description="Helical" evidence="9">
    <location>
        <begin position="230"/>
        <end position="249"/>
    </location>
</feature>
<protein>
    <submittedName>
        <fullName evidence="10">PTS system mannose/fructose/sorbose family transporter subunit IID</fullName>
    </submittedName>
</protein>
<evidence type="ECO:0000256" key="9">
    <source>
        <dbReference type="SAM" id="Phobius"/>
    </source>
</evidence>
<feature type="transmembrane region" description="Helical" evidence="9">
    <location>
        <begin position="255"/>
        <end position="276"/>
    </location>
</feature>
<gene>
    <name evidence="12" type="ORF">EK398_05545</name>
    <name evidence="10" type="ORF">P7D43_07880</name>
    <name evidence="11" type="ORF">P7D79_00405</name>
</gene>
<evidence type="ECO:0000256" key="6">
    <source>
        <dbReference type="ARBA" id="ARBA00022692"/>
    </source>
</evidence>
<feature type="transmembrane region" description="Helical" evidence="9">
    <location>
        <begin position="186"/>
        <end position="209"/>
    </location>
</feature>
<dbReference type="GeneID" id="69567101"/>
<keyword evidence="3" id="KW-1003">Cell membrane</keyword>
<reference evidence="12 13" key="1">
    <citation type="submission" date="2018-12" db="EMBL/GenBank/DDBJ databases">
        <title>A novel vanA-carrying plasmid in a clinical isolate of Enterococcus avium.</title>
        <authorList>
            <person name="Bernasconi O.J."/>
            <person name="Luzzaro F."/>
            <person name="Endimiani A."/>
        </authorList>
    </citation>
    <scope>NUCLEOTIDE SEQUENCE [LARGE SCALE GENOMIC DNA]</scope>
    <source>
        <strain evidence="12 13">LC0559/18</strain>
    </source>
</reference>
<evidence type="ECO:0000313" key="11">
    <source>
        <dbReference type="EMBL" id="MDT2512678.1"/>
    </source>
</evidence>
<evidence type="ECO:0000256" key="2">
    <source>
        <dbReference type="ARBA" id="ARBA00022448"/>
    </source>
</evidence>
<dbReference type="PANTHER" id="PTHR32502:SF5">
    <property type="entry name" value="N-ACETYLGALACTOSAMINE PERMEASE IID COMPONENT-RELATED"/>
    <property type="match status" value="1"/>
</dbReference>
<dbReference type="InterPro" id="IPR050303">
    <property type="entry name" value="GatZ_KbaZ_carbometab"/>
</dbReference>
<dbReference type="PANTHER" id="PTHR32502">
    <property type="entry name" value="N-ACETYLGALACTOSAMINE PERMEASE II COMPONENT-RELATED"/>
    <property type="match status" value="1"/>
</dbReference>
<dbReference type="InterPro" id="IPR004704">
    <property type="entry name" value="PTS_IID_man"/>
</dbReference>
<accession>A0A2N8Q1M2</accession>
<keyword evidence="2" id="KW-0813">Transport</keyword>
<evidence type="ECO:0000313" key="14">
    <source>
        <dbReference type="Proteomes" id="UP001260773"/>
    </source>
</evidence>
<feature type="transmembrane region" description="Helical" evidence="9">
    <location>
        <begin position="143"/>
        <end position="166"/>
    </location>
</feature>
<proteinExistence type="predicted"/>